<dbReference type="PANTHER" id="PTHR32063:SF18">
    <property type="entry name" value="CATION EFFLUX SYSTEM PROTEIN"/>
    <property type="match status" value="1"/>
</dbReference>
<dbReference type="Gene3D" id="1.20.1640.10">
    <property type="entry name" value="Multidrug efflux transporter AcrB transmembrane domain"/>
    <property type="match status" value="2"/>
</dbReference>
<keyword evidence="1" id="KW-0472">Membrane</keyword>
<name>A0ABT7ENP4_9GAMM</name>
<dbReference type="Pfam" id="PF00873">
    <property type="entry name" value="ACR_tran"/>
    <property type="match status" value="1"/>
</dbReference>
<evidence type="ECO:0000313" key="3">
    <source>
        <dbReference type="Proteomes" id="UP001231915"/>
    </source>
</evidence>
<feature type="transmembrane region" description="Helical" evidence="1">
    <location>
        <begin position="527"/>
        <end position="549"/>
    </location>
</feature>
<feature type="transmembrane region" description="Helical" evidence="1">
    <location>
        <begin position="914"/>
        <end position="935"/>
    </location>
</feature>
<keyword evidence="1" id="KW-0812">Transmembrane</keyword>
<proteinExistence type="predicted"/>
<feature type="transmembrane region" description="Helical" evidence="1">
    <location>
        <begin position="862"/>
        <end position="881"/>
    </location>
</feature>
<feature type="transmembrane region" description="Helical" evidence="1">
    <location>
        <begin position="436"/>
        <end position="454"/>
    </location>
</feature>
<evidence type="ECO:0000313" key="2">
    <source>
        <dbReference type="EMBL" id="MDK2596628.1"/>
    </source>
</evidence>
<gene>
    <name evidence="2" type="ORF">QNM18_16385</name>
</gene>
<feature type="transmembrane region" description="Helical" evidence="1">
    <location>
        <begin position="985"/>
        <end position="1012"/>
    </location>
</feature>
<dbReference type="SUPFAM" id="SSF82866">
    <property type="entry name" value="Multidrug efflux transporter AcrB transmembrane domain"/>
    <property type="match status" value="2"/>
</dbReference>
<feature type="transmembrane region" description="Helical" evidence="1">
    <location>
        <begin position="888"/>
        <end position="908"/>
    </location>
</feature>
<evidence type="ECO:0000256" key="1">
    <source>
        <dbReference type="SAM" id="Phobius"/>
    </source>
</evidence>
<dbReference type="Gene3D" id="3.30.70.1320">
    <property type="entry name" value="Multidrug efflux transporter AcrB pore domain like"/>
    <property type="match status" value="1"/>
</dbReference>
<dbReference type="RefSeq" id="WP_284137829.1">
    <property type="nucleotide sequence ID" value="NZ_JASJUT010000007.1"/>
</dbReference>
<dbReference type="PRINTS" id="PR00702">
    <property type="entry name" value="ACRIFLAVINRP"/>
</dbReference>
<feature type="transmembrane region" description="Helical" evidence="1">
    <location>
        <begin position="956"/>
        <end position="979"/>
    </location>
</feature>
<dbReference type="Gene3D" id="3.30.70.1430">
    <property type="entry name" value="Multidrug efflux transporter AcrB pore domain"/>
    <property type="match status" value="2"/>
</dbReference>
<reference evidence="2 3" key="1">
    <citation type="submission" date="2023-05" db="EMBL/GenBank/DDBJ databases">
        <title>Pseudoalteromonas ardens sp. nov., Pseudoalteromonas obscura sp. nov., and Pseudoalteromonas umbrosa sp. nov., isolated from the coral Montipora capitata.</title>
        <authorList>
            <person name="Thomas E.M."/>
            <person name="Smith E.M."/>
            <person name="Papke E."/>
            <person name="Shlafstein M.D."/>
            <person name="Oline D.K."/>
            <person name="Videau P."/>
            <person name="Saw J.H."/>
            <person name="Strangman W.K."/>
            <person name="Ushijima B."/>
        </authorList>
    </citation>
    <scope>NUCLEOTIDE SEQUENCE [LARGE SCALE GENOMIC DNA]</scope>
    <source>
        <strain evidence="2 3">P94</strain>
    </source>
</reference>
<feature type="transmembrane region" description="Helical" evidence="1">
    <location>
        <begin position="12"/>
        <end position="29"/>
    </location>
</feature>
<feature type="transmembrane region" description="Helical" evidence="1">
    <location>
        <begin position="338"/>
        <end position="356"/>
    </location>
</feature>
<dbReference type="Gene3D" id="3.30.70.1440">
    <property type="entry name" value="Multidrug efflux transporter AcrB pore domain"/>
    <property type="match status" value="1"/>
</dbReference>
<comment type="caution">
    <text evidence="2">The sequence shown here is derived from an EMBL/GenBank/DDBJ whole genome shotgun (WGS) entry which is preliminary data.</text>
</comment>
<dbReference type="EMBL" id="JASJUT010000007">
    <property type="protein sequence ID" value="MDK2596628.1"/>
    <property type="molecule type" value="Genomic_DNA"/>
</dbReference>
<sequence>MNIAEYFINRRLLSWVIILASFAFGYNAYTNMPRLEDPEFLIREAQIVTQYPGASPQEVTDEVSDILESEIQGMQEVSKITATSYFGYSVIKVEVKHTFSKSRKELNAVWTRLRGKIDNASQSLPPGAGRPFVNDDYGDVFGLLYFVTGEGYSIQELEEYAKNLRKDLLSVDGVAKVSLMGEQQEVITIEISRDRAAALGVSIAGVFNSLSQQNAMVAAGDIRVGDQRLTIYPTGKLDSLSDIKQIMVSVPDQNDLVRIGDIATVKRQEAEPATLYSRFNGEPSIAIGISNVSGANIAVIGEQIRTKLDDTSHNRPLGITVHEFYHQGDIVNEAVDSFAINVLLAILIVLGTLFIFMGVQSAIVIGAVLAIIIAATVATIDMMGIPMHRISLGALIIALGMLVDNAIVITEGILIGVKSGRSVTQSANDVVGKTKWALLGGTIVGIIAFAPIGFAPGDTAEYTNHLFWVILISLSYSWIFAIGLVPMLADIVFPKPKNAQMDESEQSVSDSRFMKLYKHFMHQVLRFRWFAIFMAIGMFFAAGWGLMYVKEGFFPTSTTPQIAIDYWLPEGADISASKRDVLKIEKELQSYQGIINMHSVIGSGSLRYMLIYSPELPNSAYSQIILSVDSLDRIEGLISKIQAYLDREYPSAQARVWRFRLGPSQGSKIEATFYGPDPVVLRKLAQQATDIMASTPTATAIKTNWRQQIPVLRPEYDAARGGRLGVSREDFADALNGNFTGKTVGLYRDNDRRLPIVFRAPEDERNDLSLAQDIQVPSKVTGSTVPLSESMKGMDIQWMDGQMQRENRVWTLKVQADPASGIIASDLLTELRPKIEAIALPPGYYLRWDGEYGDSEKANAELASTLPIGLLAMVLVVVLLFNAIRQAAIIWLIVPLAVIGVVVGLLLTNTQLEFMGLLGLLSLSGLLIKNAIVLVDQMDDEIKEGKPRYDAVIDSAASRVRPVMMGSLTTVLGVIPLVWDVFFSSMAVVIAFGLTFATVLTLVLLPAIYAVFFNIQSDETSGTNKTMKYA</sequence>
<dbReference type="InterPro" id="IPR027463">
    <property type="entry name" value="AcrB_DN_DC_subdom"/>
</dbReference>
<dbReference type="PANTHER" id="PTHR32063">
    <property type="match status" value="1"/>
</dbReference>
<protein>
    <submittedName>
        <fullName evidence="2">Efflux RND transporter permease subunit</fullName>
    </submittedName>
</protein>
<dbReference type="Gene3D" id="3.30.2090.10">
    <property type="entry name" value="Multidrug efflux transporter AcrB TolC docking domain, DN and DC subdomains"/>
    <property type="match status" value="2"/>
</dbReference>
<feature type="transmembrane region" description="Helical" evidence="1">
    <location>
        <begin position="363"/>
        <end position="384"/>
    </location>
</feature>
<organism evidence="2 3">
    <name type="scientific">Pseudoalteromonas obscura</name>
    <dbReference type="NCBI Taxonomy" id="3048491"/>
    <lineage>
        <taxon>Bacteria</taxon>
        <taxon>Pseudomonadati</taxon>
        <taxon>Pseudomonadota</taxon>
        <taxon>Gammaproteobacteria</taxon>
        <taxon>Alteromonadales</taxon>
        <taxon>Pseudoalteromonadaceae</taxon>
        <taxon>Pseudoalteromonas</taxon>
    </lineage>
</organism>
<dbReference type="Proteomes" id="UP001231915">
    <property type="component" value="Unassembled WGS sequence"/>
</dbReference>
<feature type="transmembrane region" description="Helical" evidence="1">
    <location>
        <begin position="390"/>
        <end position="415"/>
    </location>
</feature>
<dbReference type="InterPro" id="IPR001036">
    <property type="entry name" value="Acrflvin-R"/>
</dbReference>
<feature type="transmembrane region" description="Helical" evidence="1">
    <location>
        <begin position="466"/>
        <end position="493"/>
    </location>
</feature>
<keyword evidence="3" id="KW-1185">Reference proteome</keyword>
<dbReference type="SUPFAM" id="SSF82714">
    <property type="entry name" value="Multidrug efflux transporter AcrB TolC docking domain, DN and DC subdomains"/>
    <property type="match status" value="2"/>
</dbReference>
<dbReference type="SUPFAM" id="SSF82693">
    <property type="entry name" value="Multidrug efflux transporter AcrB pore domain, PN1, PN2, PC1 and PC2 subdomains"/>
    <property type="match status" value="2"/>
</dbReference>
<keyword evidence="1" id="KW-1133">Transmembrane helix</keyword>
<accession>A0ABT7ENP4</accession>